<dbReference type="AlphaFoldDB" id="A0A0V1FUV7"/>
<gene>
    <name evidence="2" type="primary">TNXB</name>
    <name evidence="2" type="ORF">T4D_8668</name>
</gene>
<feature type="domain" description="EB" evidence="1">
    <location>
        <begin position="282"/>
        <end position="334"/>
    </location>
</feature>
<protein>
    <submittedName>
        <fullName evidence="2">Tenascin-X</fullName>
    </submittedName>
</protein>
<evidence type="ECO:0000259" key="1">
    <source>
        <dbReference type="Pfam" id="PF01683"/>
    </source>
</evidence>
<feature type="domain" description="EB" evidence="1">
    <location>
        <begin position="123"/>
        <end position="176"/>
    </location>
</feature>
<dbReference type="Pfam" id="PF01683">
    <property type="entry name" value="EB"/>
    <property type="match status" value="2"/>
</dbReference>
<reference evidence="2 3" key="1">
    <citation type="submission" date="2015-01" db="EMBL/GenBank/DDBJ databases">
        <title>Evolution of Trichinella species and genotypes.</title>
        <authorList>
            <person name="Korhonen P.K."/>
            <person name="Edoardo P."/>
            <person name="Giuseppe L.R."/>
            <person name="Gasser R.B."/>
        </authorList>
    </citation>
    <scope>NUCLEOTIDE SEQUENCE [LARGE SCALE GENOMIC DNA]</scope>
    <source>
        <strain evidence="2">ISS470</strain>
    </source>
</reference>
<proteinExistence type="predicted"/>
<dbReference type="EMBL" id="JYDT01000027">
    <property type="protein sequence ID" value="KRY89805.1"/>
    <property type="molecule type" value="Genomic_DNA"/>
</dbReference>
<evidence type="ECO:0000313" key="3">
    <source>
        <dbReference type="Proteomes" id="UP000054995"/>
    </source>
</evidence>
<dbReference type="InterPro" id="IPR006149">
    <property type="entry name" value="EB_dom"/>
</dbReference>
<keyword evidence="3" id="KW-1185">Reference proteome</keyword>
<comment type="caution">
    <text evidence="2">The sequence shown here is derived from an EMBL/GenBank/DDBJ whole genome shotgun (WGS) entry which is preliminary data.</text>
</comment>
<organism evidence="2 3">
    <name type="scientific">Trichinella pseudospiralis</name>
    <name type="common">Parasitic roundworm</name>
    <dbReference type="NCBI Taxonomy" id="6337"/>
    <lineage>
        <taxon>Eukaryota</taxon>
        <taxon>Metazoa</taxon>
        <taxon>Ecdysozoa</taxon>
        <taxon>Nematoda</taxon>
        <taxon>Enoplea</taxon>
        <taxon>Dorylaimia</taxon>
        <taxon>Trichinellida</taxon>
        <taxon>Trichinellidae</taxon>
        <taxon>Trichinella</taxon>
    </lineage>
</organism>
<evidence type="ECO:0000313" key="2">
    <source>
        <dbReference type="EMBL" id="KRY89805.1"/>
    </source>
</evidence>
<dbReference type="Proteomes" id="UP000054995">
    <property type="component" value="Unassembled WGS sequence"/>
</dbReference>
<dbReference type="SMART" id="SM00289">
    <property type="entry name" value="WR1"/>
    <property type="match status" value="2"/>
</dbReference>
<dbReference type="InterPro" id="IPR006150">
    <property type="entry name" value="Cys_repeat_1"/>
</dbReference>
<dbReference type="PANTHER" id="PTHR39069:SF8">
    <property type="entry name" value="FI17111P1"/>
    <property type="match status" value="1"/>
</dbReference>
<dbReference type="PANTHER" id="PTHR39069">
    <property type="entry name" value="ECDYSONE-INDUCIBLE GENE E1, ISOFORM A"/>
    <property type="match status" value="1"/>
</dbReference>
<name>A0A0V1FUV7_TRIPS</name>
<accession>A0A0V1FUV7</accession>
<dbReference type="OrthoDB" id="504708at2759"/>
<sequence length="380" mass="42058">MLDLIQTVINITTVAFKAGQKYIFELSSRQQMMAFLLVFLSILNAADFAEPSNSTFGVYSWCGDDYKCNVTNTTCELGVCVCLPTFIVNDDGTACIPAPKLGEPCKALCSTYNSFCIEETCKCMTGFTESNGECVQKMTAIGEDCFSDNQCSSVYSRCSNGICACKPGFKNVNGTCVPRHYRCNTQWPDGKGDHEITPCEINFAEGKNTCREGLYCQYMELKEDLNQPVKGICCNSTAKEDSNVVYCPAGDSVEMELCTSQGSYYYYFDEIRQLATCCANSCSKERRENNGTCYFPVGVVGSACTIDAECETSQVCKQNRCTCDVGFFEVGEQCLLPECFFGEPLIDMTTNENVQCSQNYACSDGYYCVREYNICCKNIA</sequence>